<dbReference type="Proteomes" id="UP001487740">
    <property type="component" value="Unassembled WGS sequence"/>
</dbReference>
<dbReference type="PANTHER" id="PTHR47266">
    <property type="entry name" value="ENDONUCLEASE-RELATED"/>
    <property type="match status" value="1"/>
</dbReference>
<feature type="coiled-coil region" evidence="1">
    <location>
        <begin position="116"/>
        <end position="145"/>
    </location>
</feature>
<evidence type="ECO:0000256" key="1">
    <source>
        <dbReference type="SAM" id="Coils"/>
    </source>
</evidence>
<reference evidence="2 3" key="1">
    <citation type="submission" date="2023-03" db="EMBL/GenBank/DDBJ databases">
        <title>High-quality genome of Scylla paramamosain provides insights in environmental adaptation.</title>
        <authorList>
            <person name="Zhang L."/>
        </authorList>
    </citation>
    <scope>NUCLEOTIDE SEQUENCE [LARGE SCALE GENOMIC DNA]</scope>
    <source>
        <strain evidence="2">LZ_2023a</strain>
        <tissue evidence="2">Muscle</tissue>
    </source>
</reference>
<name>A0AAW0TVI7_SCYPA</name>
<keyword evidence="1" id="KW-0175">Coiled coil</keyword>
<comment type="caution">
    <text evidence="2">The sequence shown here is derived from an EMBL/GenBank/DDBJ whole genome shotgun (WGS) entry which is preliminary data.</text>
</comment>
<accession>A0AAW0TVI7</accession>
<dbReference type="AlphaFoldDB" id="A0AAW0TVI7"/>
<dbReference type="InterPro" id="IPR052160">
    <property type="entry name" value="Gypsy_RT_Integrase-like"/>
</dbReference>
<keyword evidence="3" id="KW-1185">Reference proteome</keyword>
<organism evidence="2 3">
    <name type="scientific">Scylla paramamosain</name>
    <name type="common">Mud crab</name>
    <dbReference type="NCBI Taxonomy" id="85552"/>
    <lineage>
        <taxon>Eukaryota</taxon>
        <taxon>Metazoa</taxon>
        <taxon>Ecdysozoa</taxon>
        <taxon>Arthropoda</taxon>
        <taxon>Crustacea</taxon>
        <taxon>Multicrustacea</taxon>
        <taxon>Malacostraca</taxon>
        <taxon>Eumalacostraca</taxon>
        <taxon>Eucarida</taxon>
        <taxon>Decapoda</taxon>
        <taxon>Pleocyemata</taxon>
        <taxon>Brachyura</taxon>
        <taxon>Eubrachyura</taxon>
        <taxon>Portunoidea</taxon>
        <taxon>Portunidae</taxon>
        <taxon>Portuninae</taxon>
        <taxon>Scylla</taxon>
    </lineage>
</organism>
<evidence type="ECO:0008006" key="4">
    <source>
        <dbReference type="Google" id="ProtNLM"/>
    </source>
</evidence>
<evidence type="ECO:0000313" key="2">
    <source>
        <dbReference type="EMBL" id="KAK8391705.1"/>
    </source>
</evidence>
<protein>
    <recommendedName>
        <fullName evidence="4">Integrase zinc-binding domain-containing protein</fullName>
    </recommendedName>
</protein>
<evidence type="ECO:0000313" key="3">
    <source>
        <dbReference type="Proteomes" id="UP001487740"/>
    </source>
</evidence>
<proteinExistence type="predicted"/>
<sequence length="260" mass="29584">MQRYWWRNVAADVSETIKTCLRCQKASTVLKKVDPKLHNVPIKPQNMHQIGVDLCSLPTSTVQASTKFSPFKMLYGREPVLPLDVDHELADCTLNLDDPEFEESNLHATLSKLEVLQDVVFKIKKAEANIEQAQAKQQADFAKRRYKQKNFIVGDKVLRYNLRRADRKRGCTTKVYSRNVALNEDGAAATPCTPAVMQWNMSLSGARYSVGAALPFYWNPAVSTVTQRATATAGMPNDRKKAVAYMYIHWCRYKKSNCYR</sequence>
<gene>
    <name evidence="2" type="ORF">O3P69_017316</name>
</gene>
<dbReference type="EMBL" id="JARAKH010000024">
    <property type="protein sequence ID" value="KAK8391705.1"/>
    <property type="molecule type" value="Genomic_DNA"/>
</dbReference>